<name>A0A7L8G4I7_9CAUD</name>
<organism evidence="1 2">
    <name type="scientific">Rhizobium phage Palo</name>
    <dbReference type="NCBI Taxonomy" id="2767573"/>
    <lineage>
        <taxon>Viruses</taxon>
        <taxon>Duplodnaviria</taxon>
        <taxon>Heunggongvirae</taxon>
        <taxon>Uroviricota</taxon>
        <taxon>Caudoviricetes</taxon>
        <taxon>Autographivirales</taxon>
        <taxon>Dunnvirinae</taxon>
        <taxon>Palovirus</taxon>
        <taxon>Palovirus palo</taxon>
    </lineage>
</organism>
<reference evidence="1 2" key="1">
    <citation type="submission" date="2020-07" db="EMBL/GenBank/DDBJ databases">
        <title>Complete genome sequence of Rhizobium phaseoli phage Palo.</title>
        <authorList>
            <person name="Nabhani A."/>
            <person name="Rushing L."/>
            <person name="Newkirk H."/>
            <person name="Gonzalez C."/>
            <person name="Young R."/>
            <person name="Liu M."/>
        </authorList>
    </citation>
    <scope>NUCLEOTIDE SEQUENCE [LARGE SCALE GENOMIC DNA]</scope>
</reference>
<dbReference type="Proteomes" id="UP000516590">
    <property type="component" value="Segment"/>
</dbReference>
<dbReference type="EMBL" id="MT708544">
    <property type="protein sequence ID" value="QOE32077.1"/>
    <property type="molecule type" value="Genomic_DNA"/>
</dbReference>
<accession>A0A7L8G4I7</accession>
<sequence length="69" mass="7320">MRVLKVCLLALLVSSCVSVGSNVSQCGPNDKAIRLTDEQISSMSDQQVTDVLALNESLAKRGCAVPNKD</sequence>
<protein>
    <submittedName>
        <fullName evidence="1">O-spanin</fullName>
    </submittedName>
</protein>
<dbReference type="PROSITE" id="PS51257">
    <property type="entry name" value="PROKAR_LIPOPROTEIN"/>
    <property type="match status" value="1"/>
</dbReference>
<proteinExistence type="predicted"/>
<evidence type="ECO:0000313" key="2">
    <source>
        <dbReference type="Proteomes" id="UP000516590"/>
    </source>
</evidence>
<gene>
    <name evidence="1" type="ORF">CPT_Palo_018</name>
</gene>
<keyword evidence="2" id="KW-1185">Reference proteome</keyword>
<evidence type="ECO:0000313" key="1">
    <source>
        <dbReference type="EMBL" id="QOE32077.1"/>
    </source>
</evidence>